<dbReference type="PANTHER" id="PTHR45691:SF3">
    <property type="entry name" value="PROTEIN DIAPHANOUS HOMOLOG 2"/>
    <property type="match status" value="1"/>
</dbReference>
<reference evidence="2" key="2">
    <citation type="submission" date="2025-08" db="UniProtKB">
        <authorList>
            <consortium name="Ensembl"/>
        </authorList>
    </citation>
    <scope>IDENTIFICATION</scope>
</reference>
<evidence type="ECO:0000313" key="2">
    <source>
        <dbReference type="Ensembl" id="ENSPFOP00000016612.2"/>
    </source>
</evidence>
<dbReference type="AlphaFoldDB" id="A0A087YF09"/>
<dbReference type="Gene3D" id="1.20.58.630">
    <property type="match status" value="1"/>
</dbReference>
<accession>A0A087YF09</accession>
<dbReference type="InterPro" id="IPR015425">
    <property type="entry name" value="FH2_Formin"/>
</dbReference>
<dbReference type="Ensembl" id="ENSPFOT00000016634.2">
    <property type="protein sequence ID" value="ENSPFOP00000016612.2"/>
    <property type="gene ID" value="ENSPFOG00000016555.2"/>
</dbReference>
<feature type="domain" description="FH2" evidence="1">
    <location>
        <begin position="1"/>
        <end position="109"/>
    </location>
</feature>
<dbReference type="eggNOG" id="KOG1924">
    <property type="taxonomic scope" value="Eukaryota"/>
</dbReference>
<reference evidence="2" key="3">
    <citation type="submission" date="2025-09" db="UniProtKB">
        <authorList>
            <consortium name="Ensembl"/>
        </authorList>
    </citation>
    <scope>IDENTIFICATION</scope>
</reference>
<dbReference type="PROSITE" id="PS51444">
    <property type="entry name" value="FH2"/>
    <property type="match status" value="1"/>
</dbReference>
<evidence type="ECO:0000313" key="3">
    <source>
        <dbReference type="Proteomes" id="UP000028760"/>
    </source>
</evidence>
<dbReference type="GO" id="GO:0005884">
    <property type="term" value="C:actin filament"/>
    <property type="evidence" value="ECO:0007669"/>
    <property type="project" value="TreeGrafter"/>
</dbReference>
<dbReference type="EMBL" id="AYCK01017965">
    <property type="status" value="NOT_ANNOTATED_CDS"/>
    <property type="molecule type" value="Genomic_DNA"/>
</dbReference>
<dbReference type="PANTHER" id="PTHR45691">
    <property type="entry name" value="PROTEIN DIAPHANOUS"/>
    <property type="match status" value="1"/>
</dbReference>
<dbReference type="Proteomes" id="UP000028760">
    <property type="component" value="Unassembled WGS sequence"/>
</dbReference>
<sequence>QILLQSFIRHFQSFCLCLINSSVSPLCDCWGTAVKKDVTDETDDRVPQFKKKAKELRILDPKTAQNLSIFLGSFRLPYEEIRDIVLEVDEERLSESLIQVRRMLTVQHV</sequence>
<dbReference type="STRING" id="48698.ENSPFOP00000016612"/>
<reference evidence="3" key="1">
    <citation type="submission" date="2013-10" db="EMBL/GenBank/DDBJ databases">
        <authorList>
            <person name="Schartl M."/>
            <person name="Warren W."/>
        </authorList>
    </citation>
    <scope>NUCLEOTIDE SEQUENCE [LARGE SCALE GENOMIC DNA]</scope>
    <source>
        <strain evidence="3">female</strain>
    </source>
</reference>
<protein>
    <recommendedName>
        <fullName evidence="1">FH2 domain-containing protein</fullName>
    </recommendedName>
</protein>
<name>A0A087YF09_POEFO</name>
<dbReference type="GO" id="GO:0030041">
    <property type="term" value="P:actin filament polymerization"/>
    <property type="evidence" value="ECO:0007669"/>
    <property type="project" value="TreeGrafter"/>
</dbReference>
<dbReference type="Pfam" id="PF02181">
    <property type="entry name" value="FH2"/>
    <property type="match status" value="1"/>
</dbReference>
<organism evidence="2 3">
    <name type="scientific">Poecilia formosa</name>
    <name type="common">Amazon molly</name>
    <name type="synonym">Limia formosa</name>
    <dbReference type="NCBI Taxonomy" id="48698"/>
    <lineage>
        <taxon>Eukaryota</taxon>
        <taxon>Metazoa</taxon>
        <taxon>Chordata</taxon>
        <taxon>Craniata</taxon>
        <taxon>Vertebrata</taxon>
        <taxon>Euteleostomi</taxon>
        <taxon>Actinopterygii</taxon>
        <taxon>Neopterygii</taxon>
        <taxon>Teleostei</taxon>
        <taxon>Neoteleostei</taxon>
        <taxon>Acanthomorphata</taxon>
        <taxon>Ovalentaria</taxon>
        <taxon>Atherinomorphae</taxon>
        <taxon>Cyprinodontiformes</taxon>
        <taxon>Poeciliidae</taxon>
        <taxon>Poeciliinae</taxon>
        <taxon>Poecilia</taxon>
    </lineage>
</organism>
<dbReference type="InterPro" id="IPR051412">
    <property type="entry name" value="Formin_Homology_Diaphanous_sf"/>
</dbReference>
<dbReference type="OMA" id="FCLCLIN"/>
<evidence type="ECO:0000259" key="1">
    <source>
        <dbReference type="PROSITE" id="PS51444"/>
    </source>
</evidence>
<dbReference type="SUPFAM" id="SSF101447">
    <property type="entry name" value="Formin homology 2 domain (FH2 domain)"/>
    <property type="match status" value="1"/>
</dbReference>
<proteinExistence type="predicted"/>
<keyword evidence="3" id="KW-1185">Reference proteome</keyword>
<dbReference type="GeneTree" id="ENSGT00940000157822"/>